<dbReference type="EMBL" id="FNCK01000002">
    <property type="protein sequence ID" value="SDG04234.1"/>
    <property type="molecule type" value="Genomic_DNA"/>
</dbReference>
<dbReference type="AlphaFoldDB" id="A0A1G7R0N0"/>
<reference evidence="2 3" key="1">
    <citation type="submission" date="2016-10" db="EMBL/GenBank/DDBJ databases">
        <authorList>
            <person name="de Groot N.N."/>
        </authorList>
    </citation>
    <scope>NUCLEOTIDE SEQUENCE [LARGE SCALE GENOMIC DNA]</scope>
    <source>
        <strain evidence="2 3">ATCC BAA-466</strain>
    </source>
</reference>
<evidence type="ECO:0000313" key="3">
    <source>
        <dbReference type="Proteomes" id="UP000199708"/>
    </source>
</evidence>
<dbReference type="PANTHER" id="PTHR36492:SF2">
    <property type="entry name" value="[ACYL-CARRIER-PROTEIN] PHOSPHODIESTERASE PPTH"/>
    <property type="match status" value="1"/>
</dbReference>
<name>A0A1G7R0N0_9LACT</name>
<dbReference type="InterPro" id="IPR004843">
    <property type="entry name" value="Calcineurin-like_PHP"/>
</dbReference>
<gene>
    <name evidence="2" type="ORF">SAMN05421791_102292</name>
</gene>
<feature type="domain" description="Calcineurin-like phosphoesterase" evidence="1">
    <location>
        <begin position="1"/>
        <end position="230"/>
    </location>
</feature>
<dbReference type="RefSeq" id="WP_168427150.1">
    <property type="nucleotide sequence ID" value="NZ_FNCK01000002.1"/>
</dbReference>
<accession>A0A1G7R0N0</accession>
<dbReference type="NCBIfam" id="TIGR03729">
    <property type="entry name" value="acc_ester"/>
    <property type="match status" value="1"/>
</dbReference>
<protein>
    <submittedName>
        <fullName evidence="2">Putative phosphoesterase</fullName>
    </submittedName>
</protein>
<keyword evidence="3" id="KW-1185">Reference proteome</keyword>
<dbReference type="InterPro" id="IPR052963">
    <property type="entry name" value="Pantetheine_PDE"/>
</dbReference>
<dbReference type="GO" id="GO:0016787">
    <property type="term" value="F:hydrolase activity"/>
    <property type="evidence" value="ECO:0007669"/>
    <property type="project" value="InterPro"/>
</dbReference>
<sequence>MRLGVISDLHVDLQEDSYQQSLIKLLAKECRKQGLTILIIAGDVANHYSLVYAFIEQLQKAIKIPLYFIPGNHDYWSDKENTWTIYDNYCKHPKCLMTKPLSLTKNWGLVGHSAWYNHAGNFGRHSEIFLEKGIYQGYKWSDKEKINWQISDRQVSKRFVKTIEKDLINLRKENYILITHFVTDFQLQILPDPNYQVDIDYFNAFISTDDLAYLYRKYPIRYSFMGHVHRRQTINISGRKYFQTSLGTPQEWEKDSVLSENIYQALKVIEIKE</sequence>
<dbReference type="Proteomes" id="UP000199708">
    <property type="component" value="Unassembled WGS sequence"/>
</dbReference>
<dbReference type="STRING" id="120956.SAMN05421791_102292"/>
<evidence type="ECO:0000259" key="1">
    <source>
        <dbReference type="Pfam" id="PF00149"/>
    </source>
</evidence>
<dbReference type="InterPro" id="IPR029052">
    <property type="entry name" value="Metallo-depent_PP-like"/>
</dbReference>
<dbReference type="Gene3D" id="3.60.21.10">
    <property type="match status" value="1"/>
</dbReference>
<evidence type="ECO:0000313" key="2">
    <source>
        <dbReference type="EMBL" id="SDG04234.1"/>
    </source>
</evidence>
<dbReference type="Pfam" id="PF00149">
    <property type="entry name" value="Metallophos"/>
    <property type="match status" value="1"/>
</dbReference>
<dbReference type="PANTHER" id="PTHR36492">
    <property type="match status" value="1"/>
</dbReference>
<organism evidence="2 3">
    <name type="scientific">Facklamia miroungae</name>
    <dbReference type="NCBI Taxonomy" id="120956"/>
    <lineage>
        <taxon>Bacteria</taxon>
        <taxon>Bacillati</taxon>
        <taxon>Bacillota</taxon>
        <taxon>Bacilli</taxon>
        <taxon>Lactobacillales</taxon>
        <taxon>Aerococcaceae</taxon>
        <taxon>Facklamia</taxon>
    </lineage>
</organism>
<proteinExistence type="predicted"/>
<dbReference type="SUPFAM" id="SSF56300">
    <property type="entry name" value="Metallo-dependent phosphatases"/>
    <property type="match status" value="1"/>
</dbReference>
<dbReference type="InterPro" id="IPR022302">
    <property type="entry name" value="Phosphoesterase_putative"/>
</dbReference>